<name>A0A178U5Q3_ARATH</name>
<feature type="transmembrane region" description="Helical" evidence="1">
    <location>
        <begin position="63"/>
        <end position="83"/>
    </location>
</feature>
<comment type="caution">
    <text evidence="2">The sequence shown here is derived from an EMBL/GenBank/DDBJ whole genome shotgun (WGS) entry which is preliminary data.</text>
</comment>
<dbReference type="AlphaFoldDB" id="A0A178U5Q3"/>
<dbReference type="EMBL" id="LUHQ01000021">
    <property type="protein sequence ID" value="OAO89173.1"/>
    <property type="molecule type" value="Genomic_DNA"/>
</dbReference>
<proteinExistence type="predicted"/>
<evidence type="ECO:0000313" key="2">
    <source>
        <dbReference type="EMBL" id="OAO89173.1"/>
    </source>
</evidence>
<geneLocation type="mitochondrion" evidence="2"/>
<protein>
    <recommendedName>
        <fullName evidence="4">Transmembrane protein</fullName>
    </recommendedName>
</protein>
<keyword evidence="1" id="KW-0472">Membrane</keyword>
<accession>A0A178U5Q3</accession>
<reference evidence="3" key="1">
    <citation type="journal article" date="2016" name="Proc. Natl. Acad. Sci. U.S.A.">
        <title>Chromosome-level assembly of Arabidopsis thaliana Ler reveals the extent of translocation and inversion polymorphisms.</title>
        <authorList>
            <person name="Zapata L."/>
            <person name="Ding J."/>
            <person name="Willing E.M."/>
            <person name="Hartwig B."/>
            <person name="Bezdan D."/>
            <person name="Jiao W.B."/>
            <person name="Patel V."/>
            <person name="Velikkakam James G."/>
            <person name="Koornneef M."/>
            <person name="Ossowski S."/>
            <person name="Schneeberger K."/>
        </authorList>
    </citation>
    <scope>NUCLEOTIDE SEQUENCE [LARGE SCALE GENOMIC DNA]</scope>
    <source>
        <strain evidence="3">cv. Landsberg erecta</strain>
    </source>
</reference>
<keyword evidence="1" id="KW-1133">Transmembrane helix</keyword>
<sequence>MWSYEGKCGFLLLSVYKEQVLDSYSPLTKENGISSNPRYIKRKFPFDSGFPFTRKLPAKVESFLCLPLFLSFLVANLILWLSFHSARVGHQKLSYHLLEWKAFPSSFRNKESKATCDLSSWSNPYFKRKAQIPFSFSRYLLKYLF</sequence>
<evidence type="ECO:0008006" key="4">
    <source>
        <dbReference type="Google" id="ProtNLM"/>
    </source>
</evidence>
<gene>
    <name evidence="2" type="ORF">AXX17_ATUG03760</name>
</gene>
<evidence type="ECO:0000313" key="3">
    <source>
        <dbReference type="Proteomes" id="UP000078284"/>
    </source>
</evidence>
<keyword evidence="2" id="KW-0496">Mitochondrion</keyword>
<dbReference type="ExpressionAtlas" id="A0A178U5Q3">
    <property type="expression patterns" value="baseline and differential"/>
</dbReference>
<dbReference type="Proteomes" id="UP000078284">
    <property type="component" value="Unassembled WGS sequence"/>
</dbReference>
<organism evidence="2 3">
    <name type="scientific">Arabidopsis thaliana</name>
    <name type="common">Mouse-ear cress</name>
    <dbReference type="NCBI Taxonomy" id="3702"/>
    <lineage>
        <taxon>Eukaryota</taxon>
        <taxon>Viridiplantae</taxon>
        <taxon>Streptophyta</taxon>
        <taxon>Embryophyta</taxon>
        <taxon>Tracheophyta</taxon>
        <taxon>Spermatophyta</taxon>
        <taxon>Magnoliopsida</taxon>
        <taxon>eudicotyledons</taxon>
        <taxon>Gunneridae</taxon>
        <taxon>Pentapetalae</taxon>
        <taxon>rosids</taxon>
        <taxon>malvids</taxon>
        <taxon>Brassicales</taxon>
        <taxon>Brassicaceae</taxon>
        <taxon>Camelineae</taxon>
        <taxon>Arabidopsis</taxon>
    </lineage>
</organism>
<evidence type="ECO:0000256" key="1">
    <source>
        <dbReference type="SAM" id="Phobius"/>
    </source>
</evidence>
<keyword evidence="1" id="KW-0812">Transmembrane</keyword>